<keyword evidence="11" id="KW-1185">Reference proteome</keyword>
<comment type="caution">
    <text evidence="10">The sequence shown here is derived from an EMBL/GenBank/DDBJ whole genome shotgun (WGS) entry which is preliminary data.</text>
</comment>
<dbReference type="GO" id="GO:0022857">
    <property type="term" value="F:transmembrane transporter activity"/>
    <property type="evidence" value="ECO:0007669"/>
    <property type="project" value="InterPro"/>
</dbReference>
<feature type="transmembrane region" description="Helical" evidence="7">
    <location>
        <begin position="383"/>
        <end position="407"/>
    </location>
</feature>
<dbReference type="PANTHER" id="PTHR34390:SF2">
    <property type="entry name" value="SUCCINATE TRANSPORTER SUBUNIT YJJP-RELATED"/>
    <property type="match status" value="1"/>
</dbReference>
<dbReference type="AlphaFoldDB" id="A0A3L8PPV3"/>
<dbReference type="InterPro" id="IPR050539">
    <property type="entry name" value="ThrE_Dicarb/AminoAcid_Exp"/>
</dbReference>
<comment type="similarity">
    <text evidence="6">Belongs to the ThrE exporter (TC 2.A.79) family.</text>
</comment>
<evidence type="ECO:0000256" key="6">
    <source>
        <dbReference type="ARBA" id="ARBA00034125"/>
    </source>
</evidence>
<keyword evidence="5 7" id="KW-0472">Membrane</keyword>
<keyword evidence="3 7" id="KW-0812">Transmembrane</keyword>
<evidence type="ECO:0000256" key="2">
    <source>
        <dbReference type="ARBA" id="ARBA00022475"/>
    </source>
</evidence>
<dbReference type="EMBL" id="RDBF01000001">
    <property type="protein sequence ID" value="RLV57445.1"/>
    <property type="molecule type" value="Genomic_DNA"/>
</dbReference>
<evidence type="ECO:0000256" key="4">
    <source>
        <dbReference type="ARBA" id="ARBA00022989"/>
    </source>
</evidence>
<feature type="transmembrane region" description="Helical" evidence="7">
    <location>
        <begin position="124"/>
        <end position="140"/>
    </location>
</feature>
<feature type="domain" description="Threonine/Serine exporter ThrE" evidence="9">
    <location>
        <begin position="283"/>
        <end position="403"/>
    </location>
</feature>
<evidence type="ECO:0000256" key="5">
    <source>
        <dbReference type="ARBA" id="ARBA00023136"/>
    </source>
</evidence>
<feature type="domain" description="Threonine/serine exporter-like N-terminal" evidence="8">
    <location>
        <begin position="15"/>
        <end position="256"/>
    </location>
</feature>
<feature type="transmembrane region" description="Helical" evidence="7">
    <location>
        <begin position="298"/>
        <end position="319"/>
    </location>
</feature>
<feature type="transmembrane region" description="Helical" evidence="7">
    <location>
        <begin position="351"/>
        <end position="371"/>
    </location>
</feature>
<keyword evidence="4 7" id="KW-1133">Transmembrane helix</keyword>
<dbReference type="Pfam" id="PF06738">
    <property type="entry name" value="ThrE"/>
    <property type="match status" value="1"/>
</dbReference>
<dbReference type="InterPro" id="IPR024528">
    <property type="entry name" value="ThrE_2"/>
</dbReference>
<evidence type="ECO:0000256" key="1">
    <source>
        <dbReference type="ARBA" id="ARBA00004651"/>
    </source>
</evidence>
<proteinExistence type="inferred from homology"/>
<dbReference type="Pfam" id="PF12821">
    <property type="entry name" value="ThrE_2"/>
    <property type="match status" value="1"/>
</dbReference>
<dbReference type="PANTHER" id="PTHR34390">
    <property type="entry name" value="UPF0442 PROTEIN YJJB-RELATED"/>
    <property type="match status" value="1"/>
</dbReference>
<feature type="transmembrane region" description="Helical" evidence="7">
    <location>
        <begin position="174"/>
        <end position="196"/>
    </location>
</feature>
<organism evidence="10 11">
    <name type="scientific">Aeromicrobium phragmitis</name>
    <dbReference type="NCBI Taxonomy" id="2478914"/>
    <lineage>
        <taxon>Bacteria</taxon>
        <taxon>Bacillati</taxon>
        <taxon>Actinomycetota</taxon>
        <taxon>Actinomycetes</taxon>
        <taxon>Propionibacteriales</taxon>
        <taxon>Nocardioidaceae</taxon>
        <taxon>Aeromicrobium</taxon>
    </lineage>
</organism>
<dbReference type="InterPro" id="IPR010619">
    <property type="entry name" value="ThrE-like_N"/>
</dbReference>
<gene>
    <name evidence="10" type="ORF">D9V41_02090</name>
</gene>
<dbReference type="OrthoDB" id="9763957at2"/>
<dbReference type="GO" id="GO:0015744">
    <property type="term" value="P:succinate transport"/>
    <property type="evidence" value="ECO:0007669"/>
    <property type="project" value="TreeGrafter"/>
</dbReference>
<name>A0A3L8PPV3_9ACTN</name>
<accession>A0A3L8PPV3</accession>
<feature type="transmembrane region" description="Helical" evidence="7">
    <location>
        <begin position="237"/>
        <end position="260"/>
    </location>
</feature>
<evidence type="ECO:0000259" key="9">
    <source>
        <dbReference type="Pfam" id="PF12821"/>
    </source>
</evidence>
<protein>
    <submittedName>
        <fullName evidence="10">Threonine/serine exporter family protein</fullName>
    </submittedName>
</protein>
<keyword evidence="2" id="KW-1003">Cell membrane</keyword>
<feature type="transmembrane region" description="Helical" evidence="7">
    <location>
        <begin position="202"/>
        <end position="225"/>
    </location>
</feature>
<feature type="transmembrane region" description="Helical" evidence="7">
    <location>
        <begin position="325"/>
        <end position="344"/>
    </location>
</feature>
<comment type="subcellular location">
    <subcellularLocation>
        <location evidence="1">Cell membrane</location>
        <topology evidence="1">Multi-pass membrane protein</topology>
    </subcellularLocation>
</comment>
<evidence type="ECO:0000256" key="3">
    <source>
        <dbReference type="ARBA" id="ARBA00022692"/>
    </source>
</evidence>
<reference evidence="10 11" key="1">
    <citation type="submission" date="2018-10" db="EMBL/GenBank/DDBJ databases">
        <title>Aeromicrobium sp. 9W16Y-2 whole genome shotgun sequence.</title>
        <authorList>
            <person name="Li F."/>
        </authorList>
    </citation>
    <scope>NUCLEOTIDE SEQUENCE [LARGE SCALE GENOMIC DNA]</scope>
    <source>
        <strain evidence="10 11">9W16Y-2</strain>
    </source>
</reference>
<evidence type="ECO:0000313" key="11">
    <source>
        <dbReference type="Proteomes" id="UP000282515"/>
    </source>
</evidence>
<evidence type="ECO:0000256" key="7">
    <source>
        <dbReference type="SAM" id="Phobius"/>
    </source>
</evidence>
<sequence>MGAVDTPRRTLRTLDLALRIGETLLANGAGTADVQATMSSICHHLGLRGTYVDVTYVMLTIIHQEDLDDVPLALRRNVQHRETDFEDLTDVDLVVSRLLADEIDLDEARREIAAISTRGHHRPRWSVIASGGLVGAGIALLIGGDWIVALIAAVAAWLIEVVRHRLARRRLPDFYIQIAGGLCASLLAVGAAALHIPANPSLVISANIVVLLAGLGFIGAIQDALTGYYLTAGARVFEVLLSTVGIIVGVSTGLMVGGVLGVDVANQTSLPALSQLPAVIGGAAVAAMAFAHSSYAPWRIIVPVGVIAGPAAGLITVIGNTGLDRSFAAAVGAILIGVVSYPISRWGRVPTLVVVVSAIVPMLPGLTIYRSLSQLAEENLSGIFQGITAGGIAVALAAGVIFGEYLAQPLARETRRLERRLSGPRLVGPFRAKSRRRELKRLP</sequence>
<dbReference type="GO" id="GO:0005886">
    <property type="term" value="C:plasma membrane"/>
    <property type="evidence" value="ECO:0007669"/>
    <property type="project" value="UniProtKB-SubCell"/>
</dbReference>
<dbReference type="Proteomes" id="UP000282515">
    <property type="component" value="Unassembled WGS sequence"/>
</dbReference>
<evidence type="ECO:0000313" key="10">
    <source>
        <dbReference type="EMBL" id="RLV57445.1"/>
    </source>
</evidence>
<evidence type="ECO:0000259" key="8">
    <source>
        <dbReference type="Pfam" id="PF06738"/>
    </source>
</evidence>
<feature type="transmembrane region" description="Helical" evidence="7">
    <location>
        <begin position="272"/>
        <end position="291"/>
    </location>
</feature>